<organism evidence="1">
    <name type="scientific">Parabacteroides distasonis</name>
    <dbReference type="NCBI Taxonomy" id="823"/>
    <lineage>
        <taxon>Bacteria</taxon>
        <taxon>Pseudomonadati</taxon>
        <taxon>Bacteroidota</taxon>
        <taxon>Bacteroidia</taxon>
        <taxon>Bacteroidales</taxon>
        <taxon>Tannerellaceae</taxon>
        <taxon>Parabacteroides</taxon>
    </lineage>
</organism>
<sequence>MSGRLYDTLISLWFRKETHGAGPYCTTARSYNPIFSQFLVQGSPADAEYPGCTGTVALRLFKGPEKQLFFLFLRNGGGFLPSDGEVQIQFLR</sequence>
<gene>
    <name evidence="1" type="ORF">PDLFYP31_00214</name>
</gene>
<reference evidence="1" key="1">
    <citation type="submission" date="2019-11" db="EMBL/GenBank/DDBJ databases">
        <authorList>
            <person name="Feng L."/>
        </authorList>
    </citation>
    <scope>NUCLEOTIDE SEQUENCE</scope>
    <source>
        <strain evidence="1">PdistasonisLFYP31</strain>
    </source>
</reference>
<protein>
    <submittedName>
        <fullName evidence="1">Uncharacterized protein</fullName>
    </submittedName>
</protein>
<name>A0A6N3CW67_PARDI</name>
<evidence type="ECO:0000313" key="1">
    <source>
        <dbReference type="EMBL" id="VYU19864.1"/>
    </source>
</evidence>
<dbReference type="EMBL" id="CACRUW010000012">
    <property type="protein sequence ID" value="VYU19864.1"/>
    <property type="molecule type" value="Genomic_DNA"/>
</dbReference>
<dbReference type="AlphaFoldDB" id="A0A6N3CW67"/>
<accession>A0A6N3CW67</accession>
<proteinExistence type="predicted"/>